<keyword evidence="3" id="KW-0131">Cell cycle</keyword>
<reference evidence="5" key="1">
    <citation type="submission" date="2023-02" db="EMBL/GenBank/DDBJ databases">
        <title>Gut commensal Christensenella minuta modulates host metabolism via a new class of secondary bile acids.</title>
        <authorList>
            <person name="Liu C."/>
        </authorList>
    </citation>
    <scope>NUCLEOTIDE SEQUENCE</scope>
    <source>
        <strain evidence="5">CA70</strain>
    </source>
</reference>
<dbReference type="PANTHER" id="PTHR35798">
    <property type="entry name" value="CELL DIVISION PROTEIN SEPF"/>
    <property type="match status" value="1"/>
</dbReference>
<dbReference type="PANTHER" id="PTHR35798:SF1">
    <property type="entry name" value="CELL DIVISION PROTEIN SEPF"/>
    <property type="match status" value="1"/>
</dbReference>
<evidence type="ECO:0000256" key="4">
    <source>
        <dbReference type="ARBA" id="ARBA00044936"/>
    </source>
</evidence>
<dbReference type="Pfam" id="PF04472">
    <property type="entry name" value="SepF"/>
    <property type="match status" value="1"/>
</dbReference>
<organism evidence="5">
    <name type="scientific">Christensenella massiliensis</name>
    <dbReference type="NCBI Taxonomy" id="1805714"/>
    <lineage>
        <taxon>Bacteria</taxon>
        <taxon>Bacillati</taxon>
        <taxon>Bacillota</taxon>
        <taxon>Clostridia</taxon>
        <taxon>Christensenellales</taxon>
        <taxon>Christensenellaceae</taxon>
        <taxon>Christensenella</taxon>
    </lineage>
</organism>
<gene>
    <name evidence="5" type="ORF">PUP29_07865</name>
</gene>
<comment type="function">
    <text evidence="4">Cell division protein that is part of the divisome complex and is recruited early to the Z-ring. Probably stimulates Z-ring formation, perhaps through the cross-linking of FtsZ protofilaments. Its function overlaps with FtsA.</text>
</comment>
<evidence type="ECO:0000256" key="1">
    <source>
        <dbReference type="ARBA" id="ARBA00022618"/>
    </source>
</evidence>
<dbReference type="InterPro" id="IPR023052">
    <property type="entry name" value="Cell_div_SepF"/>
</dbReference>
<dbReference type="InterPro" id="IPR007561">
    <property type="entry name" value="Cell_div_SepF/SepF-rel"/>
</dbReference>
<dbReference type="InterPro" id="IPR038594">
    <property type="entry name" value="SepF-like_sf"/>
</dbReference>
<evidence type="ECO:0000313" key="5">
    <source>
        <dbReference type="EMBL" id="XCC61446.1"/>
    </source>
</evidence>
<evidence type="ECO:0000256" key="2">
    <source>
        <dbReference type="ARBA" id="ARBA00023210"/>
    </source>
</evidence>
<keyword evidence="2" id="KW-0717">Septation</keyword>
<dbReference type="GO" id="GO:0000917">
    <property type="term" value="P:division septum assembly"/>
    <property type="evidence" value="ECO:0007669"/>
    <property type="project" value="UniProtKB-KW"/>
</dbReference>
<sequence length="116" mass="12948">MRRFGSRFLHAAGFSDRQDERYGEEERAGSAQILIFRPGSYEDAREIALSLEQDKQVVVDFGGLEQELVRKISDFMDGAVYALRGQVHEISPTLLIAVPEYVDVEKEAGQPAGFGL</sequence>
<protein>
    <submittedName>
        <fullName evidence="5">Cell division protein SepF</fullName>
    </submittedName>
</protein>
<evidence type="ECO:0000256" key="3">
    <source>
        <dbReference type="ARBA" id="ARBA00023306"/>
    </source>
</evidence>
<dbReference type="Gene3D" id="3.30.110.150">
    <property type="entry name" value="SepF-like protein"/>
    <property type="match status" value="1"/>
</dbReference>
<proteinExistence type="predicted"/>
<name>A0AAU8A5V2_9FIRM</name>
<keyword evidence="1 5" id="KW-0132">Cell division</keyword>
<dbReference type="EMBL" id="CP117826">
    <property type="protein sequence ID" value="XCC61446.1"/>
    <property type="molecule type" value="Genomic_DNA"/>
</dbReference>
<dbReference type="AlphaFoldDB" id="A0AAU8A5V2"/>
<accession>A0AAU8A5V2</accession>
<dbReference type="RefSeq" id="WP_079546389.1">
    <property type="nucleotide sequence ID" value="NZ_CP117826.1"/>
</dbReference>